<evidence type="ECO:0000256" key="10">
    <source>
        <dbReference type="ARBA" id="ARBA00039095"/>
    </source>
</evidence>
<evidence type="ECO:0000256" key="9">
    <source>
        <dbReference type="ARBA" id="ARBA00037335"/>
    </source>
</evidence>
<dbReference type="Gene3D" id="3.40.50.10840">
    <property type="entry name" value="Putative sugar-binding, N-terminal domain"/>
    <property type="match status" value="1"/>
</dbReference>
<dbReference type="NCBIfam" id="NF043035">
    <property type="entry name" value="OxoTetrKin"/>
    <property type="match status" value="1"/>
</dbReference>
<comment type="caution">
    <text evidence="15">The sequence shown here is derived from an EMBL/GenBank/DDBJ whole genome shotgun (WGS) entry which is preliminary data.</text>
</comment>
<keyword evidence="3" id="KW-0547">Nucleotide-binding</keyword>
<dbReference type="SUPFAM" id="SSF142764">
    <property type="entry name" value="YgbK-like"/>
    <property type="match status" value="1"/>
</dbReference>
<dbReference type="Pfam" id="PF07005">
    <property type="entry name" value="SBD_N"/>
    <property type="match status" value="1"/>
</dbReference>
<sequence>MANEGIGTLLFNGIPSEDDNLGSADAIVIALKTRTIEKSEAVAQSLAALDWLRKSNAEKIYIKYCSTFDSTREGNIGPVVDAVIQSLGVEFTLLCPSLPANGRTVKDGHLYVNGIPLHESSMKDHPLTPMWDSDLRNLMGAQSRYKSYVLTANDLKRSKDEILAKVMEHGKGQEHFYIIPDFEDSLQGEKIIDTFLGLPVLTGGSGLMEPLGKALLSRKCTISQTPKSKTDGAAIILAGSCSVATLAQIDNFLVCNRGPSLKLDPIKVLEGKMGSDDVIEFIRENQGRDILVYSSEPIEKVRKAQAAGAGEISDKLEALMSIAAEEALLHGYGRIIVAGGETSGAVTKRLGFTSYRIGESVAPGVPVMVPEERPDIRLILKSGNFGKETFFAKALEMTGGNING</sequence>
<proteinExistence type="inferred from homology"/>
<evidence type="ECO:0000256" key="12">
    <source>
        <dbReference type="ARBA" id="ARBA00041377"/>
    </source>
</evidence>
<dbReference type="InterPro" id="IPR050007">
    <property type="entry name" value="OtnK"/>
</dbReference>
<evidence type="ECO:0000256" key="5">
    <source>
        <dbReference type="ARBA" id="ARBA00022840"/>
    </source>
</evidence>
<dbReference type="InterPro" id="IPR010737">
    <property type="entry name" value="4-carb_acid_sugar_kinase_N"/>
</dbReference>
<feature type="domain" description="Four-carbon acid sugar kinase nucleotide binding" evidence="14">
    <location>
        <begin position="236"/>
        <end position="391"/>
    </location>
</feature>
<comment type="function">
    <text evidence="9">Catalyzes the ATP-dependent phosphorylation of 3-oxo-tetronate to 3-oxo-tetronate 4-phosphate.</text>
</comment>
<keyword evidence="6" id="KW-0119">Carbohydrate metabolism</keyword>
<comment type="catalytic activity">
    <reaction evidence="8">
        <text>3-dehydro-D-erythronate + ATP = 3-dehydro-4-O-phospho-D-erythronate + ADP + H(+)</text>
        <dbReference type="Rhea" id="RHEA:52556"/>
        <dbReference type="ChEBI" id="CHEBI:15378"/>
        <dbReference type="ChEBI" id="CHEBI:30616"/>
        <dbReference type="ChEBI" id="CHEBI:57958"/>
        <dbReference type="ChEBI" id="CHEBI:136593"/>
        <dbReference type="ChEBI" id="CHEBI:456216"/>
        <dbReference type="EC" id="2.7.1.217"/>
    </reaction>
</comment>
<evidence type="ECO:0000259" key="13">
    <source>
        <dbReference type="Pfam" id="PF07005"/>
    </source>
</evidence>
<evidence type="ECO:0000256" key="8">
    <source>
        <dbReference type="ARBA" id="ARBA00036346"/>
    </source>
</evidence>
<evidence type="ECO:0000256" key="7">
    <source>
        <dbReference type="ARBA" id="ARBA00035898"/>
    </source>
</evidence>
<evidence type="ECO:0000256" key="1">
    <source>
        <dbReference type="ARBA" id="ARBA00005715"/>
    </source>
</evidence>
<gene>
    <name evidence="15" type="ORF">J2Z34_002228</name>
</gene>
<evidence type="ECO:0000256" key="11">
    <source>
        <dbReference type="ARBA" id="ARBA00039461"/>
    </source>
</evidence>
<comment type="catalytic activity">
    <reaction evidence="7">
        <text>3-dehydro-L-erythronate + ATP = 3-dehydro-4-O-phospho-L-erythronate + ADP + H(+)</text>
        <dbReference type="Rhea" id="RHEA:52552"/>
        <dbReference type="ChEBI" id="CHEBI:15378"/>
        <dbReference type="ChEBI" id="CHEBI:30616"/>
        <dbReference type="ChEBI" id="CHEBI:136592"/>
        <dbReference type="ChEBI" id="CHEBI:136670"/>
        <dbReference type="ChEBI" id="CHEBI:456216"/>
        <dbReference type="EC" id="2.7.1.217"/>
    </reaction>
</comment>
<comment type="similarity">
    <text evidence="1">Belongs to the four-carbon acid sugar kinase family.</text>
</comment>
<evidence type="ECO:0000259" key="14">
    <source>
        <dbReference type="Pfam" id="PF17042"/>
    </source>
</evidence>
<keyword evidence="2" id="KW-0808">Transferase</keyword>
<accession>A0ABS4G598</accession>
<keyword evidence="16" id="KW-1185">Reference proteome</keyword>
<evidence type="ECO:0000256" key="2">
    <source>
        <dbReference type="ARBA" id="ARBA00022679"/>
    </source>
</evidence>
<evidence type="ECO:0000256" key="6">
    <source>
        <dbReference type="ARBA" id="ARBA00023277"/>
    </source>
</evidence>
<dbReference type="EMBL" id="JAGGKC010000018">
    <property type="protein sequence ID" value="MBP1919732.1"/>
    <property type="molecule type" value="Genomic_DNA"/>
</dbReference>
<organism evidence="15 16">
    <name type="scientific">Youngiibacter multivorans</name>
    <dbReference type="NCBI Taxonomy" id="937251"/>
    <lineage>
        <taxon>Bacteria</taxon>
        <taxon>Bacillati</taxon>
        <taxon>Bacillota</taxon>
        <taxon>Clostridia</taxon>
        <taxon>Eubacteriales</taxon>
        <taxon>Clostridiaceae</taxon>
        <taxon>Youngiibacter</taxon>
    </lineage>
</organism>
<dbReference type="InterPro" id="IPR031475">
    <property type="entry name" value="NBD_C"/>
</dbReference>
<evidence type="ECO:0000313" key="16">
    <source>
        <dbReference type="Proteomes" id="UP001519271"/>
    </source>
</evidence>
<keyword evidence="4" id="KW-0418">Kinase</keyword>
<name>A0ABS4G598_9CLOT</name>
<evidence type="ECO:0000313" key="15">
    <source>
        <dbReference type="EMBL" id="MBP1919732.1"/>
    </source>
</evidence>
<dbReference type="Pfam" id="PF17042">
    <property type="entry name" value="NBD_C"/>
    <property type="match status" value="1"/>
</dbReference>
<evidence type="ECO:0000256" key="4">
    <source>
        <dbReference type="ARBA" id="ARBA00022777"/>
    </source>
</evidence>
<protein>
    <recommendedName>
        <fullName evidence="11">3-oxo-tetronate kinase</fullName>
        <ecNumber evidence="10">2.7.1.217</ecNumber>
    </recommendedName>
    <alternativeName>
        <fullName evidence="12">3-dehydrotetronate 4-kinase</fullName>
    </alternativeName>
</protein>
<dbReference type="Proteomes" id="UP001519271">
    <property type="component" value="Unassembled WGS sequence"/>
</dbReference>
<feature type="domain" description="Four-carbon acid sugar kinase N-terminal" evidence="13">
    <location>
        <begin position="2"/>
        <end position="210"/>
    </location>
</feature>
<dbReference type="InterPro" id="IPR042213">
    <property type="entry name" value="NBD_C_sf"/>
</dbReference>
<reference evidence="15 16" key="1">
    <citation type="submission" date="2021-03" db="EMBL/GenBank/DDBJ databases">
        <title>Genomic Encyclopedia of Type Strains, Phase IV (KMG-IV): sequencing the most valuable type-strain genomes for metagenomic binning, comparative biology and taxonomic classification.</title>
        <authorList>
            <person name="Goeker M."/>
        </authorList>
    </citation>
    <scope>NUCLEOTIDE SEQUENCE [LARGE SCALE GENOMIC DNA]</scope>
    <source>
        <strain evidence="15 16">DSM 6139</strain>
    </source>
</reference>
<dbReference type="Gene3D" id="3.40.980.20">
    <property type="entry name" value="Four-carbon acid sugar kinase, nucleotide binding domain"/>
    <property type="match status" value="1"/>
</dbReference>
<keyword evidence="5" id="KW-0067">ATP-binding</keyword>
<dbReference type="InterPro" id="IPR037051">
    <property type="entry name" value="4-carb_acid_sugar_kinase_N_sf"/>
</dbReference>
<evidence type="ECO:0000256" key="3">
    <source>
        <dbReference type="ARBA" id="ARBA00022741"/>
    </source>
</evidence>
<dbReference type="EC" id="2.7.1.217" evidence="10"/>